<sequence length="225" mass="25466">MSLVNHFQVLGTENISNKLTEVKKFGASVSQSEVKKKALADVGNTLHQKSVQRVSKASAAVSKQNIVGKNLLNIFSREANKNLEKNKSEQVDKIQGLLLREMNSEMEYLDEANVEPVCFCNENCEDGMEDFMLKHIKLTKAQIDDLALTWENPSAIGPRDKYEIEIKFPKAPEMNCSSFTIDNLMKDMLDFEYDVSKLPEPASPYDFILEEDQPRLSNGYNCYGI</sequence>
<gene>
    <name evidence="2" type="ORF">g.12501</name>
    <name evidence="1" type="ORF">g.12502</name>
</gene>
<evidence type="ECO:0000313" key="1">
    <source>
        <dbReference type="EMBL" id="JAT22530.1"/>
    </source>
</evidence>
<accession>A0A1B6MQV7</accession>
<reference evidence="2" key="1">
    <citation type="submission" date="2015-11" db="EMBL/GenBank/DDBJ databases">
        <title>De novo transcriptome assembly of four potential Pierce s Disease insect vectors from Arizona vineyards.</title>
        <authorList>
            <person name="Tassone E.E."/>
        </authorList>
    </citation>
    <scope>NUCLEOTIDE SEQUENCE</scope>
</reference>
<proteinExistence type="predicted"/>
<dbReference type="AlphaFoldDB" id="A0A1B6MQV7"/>
<evidence type="ECO:0000313" key="2">
    <source>
        <dbReference type="EMBL" id="JAT38283.1"/>
    </source>
</evidence>
<dbReference type="EMBL" id="GEBQ01001694">
    <property type="protein sequence ID" value="JAT38283.1"/>
    <property type="molecule type" value="Transcribed_RNA"/>
</dbReference>
<name>A0A1B6MQV7_9HEMI</name>
<dbReference type="EMBL" id="GEBQ01017447">
    <property type="protein sequence ID" value="JAT22530.1"/>
    <property type="molecule type" value="Transcribed_RNA"/>
</dbReference>
<organism evidence="2">
    <name type="scientific">Graphocephala atropunctata</name>
    <dbReference type="NCBI Taxonomy" id="36148"/>
    <lineage>
        <taxon>Eukaryota</taxon>
        <taxon>Metazoa</taxon>
        <taxon>Ecdysozoa</taxon>
        <taxon>Arthropoda</taxon>
        <taxon>Hexapoda</taxon>
        <taxon>Insecta</taxon>
        <taxon>Pterygota</taxon>
        <taxon>Neoptera</taxon>
        <taxon>Paraneoptera</taxon>
        <taxon>Hemiptera</taxon>
        <taxon>Auchenorrhyncha</taxon>
        <taxon>Membracoidea</taxon>
        <taxon>Cicadellidae</taxon>
        <taxon>Cicadellinae</taxon>
        <taxon>Cicadellini</taxon>
        <taxon>Graphocephala</taxon>
    </lineage>
</organism>
<protein>
    <submittedName>
        <fullName evidence="2">Uncharacterized protein</fullName>
    </submittedName>
</protein>